<evidence type="ECO:0000313" key="2">
    <source>
        <dbReference type="Proteomes" id="UP000187283"/>
    </source>
</evidence>
<organism evidence="1 2">
    <name type="scientific">Smittium culicis</name>
    <dbReference type="NCBI Taxonomy" id="133412"/>
    <lineage>
        <taxon>Eukaryota</taxon>
        <taxon>Fungi</taxon>
        <taxon>Fungi incertae sedis</taxon>
        <taxon>Zoopagomycota</taxon>
        <taxon>Kickxellomycotina</taxon>
        <taxon>Harpellomycetes</taxon>
        <taxon>Harpellales</taxon>
        <taxon>Legeriomycetaceae</taxon>
        <taxon>Smittium</taxon>
    </lineage>
</organism>
<dbReference type="EMBL" id="LSSN01002732">
    <property type="protein sequence ID" value="OMJ15246.1"/>
    <property type="molecule type" value="Genomic_DNA"/>
</dbReference>
<accession>A0A1R1XKW0</accession>
<protein>
    <submittedName>
        <fullName evidence="1">Uncharacterized protein</fullName>
    </submittedName>
</protein>
<evidence type="ECO:0000313" key="1">
    <source>
        <dbReference type="EMBL" id="OMJ15246.1"/>
    </source>
</evidence>
<keyword evidence="2" id="KW-1185">Reference proteome</keyword>
<sequence length="100" mass="11583">MHRIDDTRTTITNEALKLVIIALKQKRKGQLIERLYELNRHPNPILFPVLAYAIFKDRIATVLCPTPHAKNHSIIVNRIFRHTKHLNKPPSVGNIARQCM</sequence>
<dbReference type="STRING" id="133412.A0A1R1XKW0"/>
<name>A0A1R1XKW0_9FUNG</name>
<dbReference type="Proteomes" id="UP000187283">
    <property type="component" value="Unassembled WGS sequence"/>
</dbReference>
<comment type="caution">
    <text evidence="1">The sequence shown here is derived from an EMBL/GenBank/DDBJ whole genome shotgun (WGS) entry which is preliminary data.</text>
</comment>
<dbReference type="AlphaFoldDB" id="A0A1R1XKW0"/>
<proteinExistence type="predicted"/>
<dbReference type="OrthoDB" id="2400069at2759"/>
<reference evidence="1 2" key="1">
    <citation type="submission" date="2017-01" db="EMBL/GenBank/DDBJ databases">
        <authorList>
            <person name="Mah S.A."/>
            <person name="Swanson W.J."/>
            <person name="Moy G.W."/>
            <person name="Vacquier V.D."/>
        </authorList>
    </citation>
    <scope>NUCLEOTIDE SEQUENCE [LARGE SCALE GENOMIC DNA]</scope>
    <source>
        <strain evidence="1 2">GSMNP</strain>
    </source>
</reference>
<gene>
    <name evidence="1" type="ORF">AYI70_g7396</name>
</gene>